<evidence type="ECO:0000313" key="2">
    <source>
        <dbReference type="Proteomes" id="UP001054837"/>
    </source>
</evidence>
<accession>A0AAV4N6N3</accession>
<protein>
    <submittedName>
        <fullName evidence="1">Uncharacterized protein</fullName>
    </submittedName>
</protein>
<proteinExistence type="predicted"/>
<dbReference type="Proteomes" id="UP001054837">
    <property type="component" value="Unassembled WGS sequence"/>
</dbReference>
<organism evidence="1 2">
    <name type="scientific">Caerostris darwini</name>
    <dbReference type="NCBI Taxonomy" id="1538125"/>
    <lineage>
        <taxon>Eukaryota</taxon>
        <taxon>Metazoa</taxon>
        <taxon>Ecdysozoa</taxon>
        <taxon>Arthropoda</taxon>
        <taxon>Chelicerata</taxon>
        <taxon>Arachnida</taxon>
        <taxon>Araneae</taxon>
        <taxon>Araneomorphae</taxon>
        <taxon>Entelegynae</taxon>
        <taxon>Araneoidea</taxon>
        <taxon>Araneidae</taxon>
        <taxon>Caerostris</taxon>
    </lineage>
</organism>
<keyword evidence="2" id="KW-1185">Reference proteome</keyword>
<dbReference type="EMBL" id="BPLQ01001297">
    <property type="protein sequence ID" value="GIX80485.1"/>
    <property type="molecule type" value="Genomic_DNA"/>
</dbReference>
<gene>
    <name evidence="1" type="ORF">CDAR_366891</name>
</gene>
<dbReference type="AlphaFoldDB" id="A0AAV4N6N3"/>
<evidence type="ECO:0000313" key="1">
    <source>
        <dbReference type="EMBL" id="GIX80485.1"/>
    </source>
</evidence>
<comment type="caution">
    <text evidence="1">The sequence shown here is derived from an EMBL/GenBank/DDBJ whole genome shotgun (WGS) entry which is preliminary data.</text>
</comment>
<sequence length="163" mass="18795">MCQASPRFPPTPIRGVSAKIPSALFHPFSSVLWNIHLGNFILNGCCRRPDQFRKKGSFPYKEKMLFSILSEGKETPEAVSVSRSEIPPAPIRKSMGKKYHQELHQLLHPEEYSPEKLRSKWQLSTSTLQEIQVLHKERINVCFASSLPDRVERENVSNFCRKF</sequence>
<name>A0AAV4N6N3_9ARAC</name>
<reference evidence="1 2" key="1">
    <citation type="submission" date="2021-06" db="EMBL/GenBank/DDBJ databases">
        <title>Caerostris darwini draft genome.</title>
        <authorList>
            <person name="Kono N."/>
            <person name="Arakawa K."/>
        </authorList>
    </citation>
    <scope>NUCLEOTIDE SEQUENCE [LARGE SCALE GENOMIC DNA]</scope>
</reference>